<keyword evidence="3 5" id="KW-0560">Oxidoreductase</keyword>
<dbReference type="GO" id="GO:0005739">
    <property type="term" value="C:mitochondrion"/>
    <property type="evidence" value="ECO:0007669"/>
    <property type="project" value="TreeGrafter"/>
</dbReference>
<dbReference type="Gene3D" id="3.20.20.220">
    <property type="match status" value="1"/>
</dbReference>
<keyword evidence="4 5" id="KW-0642">Proline metabolism</keyword>
<dbReference type="PANTHER" id="PTHR13914">
    <property type="entry name" value="PROLINE OXIDASE"/>
    <property type="match status" value="1"/>
</dbReference>
<gene>
    <name evidence="8" type="ORF">CYLTODRAFT_440295</name>
</gene>
<reference evidence="8 9" key="1">
    <citation type="journal article" date="2015" name="Fungal Genet. Biol.">
        <title>Evolution of novel wood decay mechanisms in Agaricales revealed by the genome sequences of Fistulina hepatica and Cylindrobasidium torrendii.</title>
        <authorList>
            <person name="Floudas D."/>
            <person name="Held B.W."/>
            <person name="Riley R."/>
            <person name="Nagy L.G."/>
            <person name="Koehler G."/>
            <person name="Ransdell A.S."/>
            <person name="Younus H."/>
            <person name="Chow J."/>
            <person name="Chiniquy J."/>
            <person name="Lipzen A."/>
            <person name="Tritt A."/>
            <person name="Sun H."/>
            <person name="Haridas S."/>
            <person name="LaButti K."/>
            <person name="Ohm R.A."/>
            <person name="Kues U."/>
            <person name="Blanchette R.A."/>
            <person name="Grigoriev I.V."/>
            <person name="Minto R.E."/>
            <person name="Hibbett D.S."/>
        </authorList>
    </citation>
    <scope>NUCLEOTIDE SEQUENCE [LARGE SCALE GENOMIC DNA]</scope>
    <source>
        <strain evidence="8 9">FP15055 ss-10</strain>
    </source>
</reference>
<keyword evidence="5" id="KW-0285">Flavoprotein</keyword>
<comment type="cofactor">
    <cofactor evidence="5">
        <name>FAD</name>
        <dbReference type="ChEBI" id="CHEBI:57692"/>
    </cofactor>
</comment>
<keyword evidence="5" id="KW-0274">FAD</keyword>
<feature type="domain" description="Proline dehydrogenase" evidence="7">
    <location>
        <begin position="180"/>
        <end position="530"/>
    </location>
</feature>
<evidence type="ECO:0000256" key="2">
    <source>
        <dbReference type="ARBA" id="ARBA00012695"/>
    </source>
</evidence>
<sequence length="553" mass="61242">MILRLLSKHPLPRGAFRSSLGRRPLSTQPPKHTPTFTGRRALTLLALGASPFLFSSTLQSESVIPLVTDNESQPSLRDLIRTYVVYTLCSSETIIDHAPGLLETLTSVPVLKQITEALVRVTFFDQFVGGDTAAATIPLLKKLRTRNLGCLFAYSVEVDEHEAMASAHNSQKTLVHKRSVDEMVHCIDVAADFEDIEVGSGSHGRRTWIAIKLTALLPNAEALLQLSQVILQNRHNDSVPFPGCPQSHDLDVLYAPGPNEHISPENIAALKDLHSDVFRICKRARERGVKVIVDAEYSWYQPALDAYQLSLMEEFNKVGSSVQPLVYGTYQAYLRRTYAHLEQSLKHARANGYTLGVKLVRGAYHPLETSSHQAHIAGKASLSISPEPLPPVWQEKSETHFNYDSCAKLLIREIKKDILAQEQAKTKGAPRIGVLFGTHNWTSCKLILQELVDQGLASIVPGTEETIAVPEAVTERLVMGQLYGMCDALTEYLVNRTQSAAPLVLKYVPYGALSEVMPYLSRRAIENKSVLGEGAAKEERRRAVSEIRRAIFG</sequence>
<evidence type="ECO:0000256" key="5">
    <source>
        <dbReference type="RuleBase" id="RU364054"/>
    </source>
</evidence>
<accession>A0A0D7BT26</accession>
<dbReference type="EC" id="1.5.5.2" evidence="2 5"/>
<proteinExistence type="inferred from homology"/>
<dbReference type="GO" id="GO:0071949">
    <property type="term" value="F:FAD binding"/>
    <property type="evidence" value="ECO:0007669"/>
    <property type="project" value="TreeGrafter"/>
</dbReference>
<name>A0A0D7BT26_9AGAR</name>
<evidence type="ECO:0000256" key="3">
    <source>
        <dbReference type="ARBA" id="ARBA00023002"/>
    </source>
</evidence>
<dbReference type="PANTHER" id="PTHR13914:SF0">
    <property type="entry name" value="PROLINE DEHYDROGENASE 1, MITOCHONDRIAL"/>
    <property type="match status" value="1"/>
</dbReference>
<evidence type="ECO:0000256" key="4">
    <source>
        <dbReference type="ARBA" id="ARBA00023062"/>
    </source>
</evidence>
<protein>
    <recommendedName>
        <fullName evidence="2 5">Proline dehydrogenase</fullName>
        <ecNumber evidence="2 5">1.5.5.2</ecNumber>
    </recommendedName>
</protein>
<dbReference type="GO" id="GO:0010133">
    <property type="term" value="P:L-proline catabolic process to L-glutamate"/>
    <property type="evidence" value="ECO:0007669"/>
    <property type="project" value="TreeGrafter"/>
</dbReference>
<dbReference type="InterPro" id="IPR002872">
    <property type="entry name" value="Proline_DH_dom"/>
</dbReference>
<evidence type="ECO:0000259" key="7">
    <source>
        <dbReference type="Pfam" id="PF01619"/>
    </source>
</evidence>
<keyword evidence="9" id="KW-1185">Reference proteome</keyword>
<feature type="compositionally biased region" description="Polar residues" evidence="6">
    <location>
        <begin position="25"/>
        <end position="36"/>
    </location>
</feature>
<comment type="similarity">
    <text evidence="1 5">Belongs to the proline oxidase family.</text>
</comment>
<comment type="catalytic activity">
    <reaction evidence="5">
        <text>L-proline + a quinone = (S)-1-pyrroline-5-carboxylate + a quinol + H(+)</text>
        <dbReference type="Rhea" id="RHEA:23784"/>
        <dbReference type="ChEBI" id="CHEBI:15378"/>
        <dbReference type="ChEBI" id="CHEBI:17388"/>
        <dbReference type="ChEBI" id="CHEBI:24646"/>
        <dbReference type="ChEBI" id="CHEBI:60039"/>
        <dbReference type="ChEBI" id="CHEBI:132124"/>
        <dbReference type="EC" id="1.5.5.2"/>
    </reaction>
</comment>
<feature type="region of interest" description="Disordered" evidence="6">
    <location>
        <begin position="14"/>
        <end position="36"/>
    </location>
</feature>
<dbReference type="SUPFAM" id="SSF51730">
    <property type="entry name" value="FAD-linked oxidoreductase"/>
    <property type="match status" value="1"/>
</dbReference>
<comment type="function">
    <text evidence="5">Converts proline to delta-1-pyrroline-5-carboxylate.</text>
</comment>
<organism evidence="8 9">
    <name type="scientific">Cylindrobasidium torrendii FP15055 ss-10</name>
    <dbReference type="NCBI Taxonomy" id="1314674"/>
    <lineage>
        <taxon>Eukaryota</taxon>
        <taxon>Fungi</taxon>
        <taxon>Dikarya</taxon>
        <taxon>Basidiomycota</taxon>
        <taxon>Agaricomycotina</taxon>
        <taxon>Agaricomycetes</taxon>
        <taxon>Agaricomycetidae</taxon>
        <taxon>Agaricales</taxon>
        <taxon>Marasmiineae</taxon>
        <taxon>Physalacriaceae</taxon>
        <taxon>Cylindrobasidium</taxon>
    </lineage>
</organism>
<evidence type="ECO:0000256" key="1">
    <source>
        <dbReference type="ARBA" id="ARBA00005869"/>
    </source>
</evidence>
<dbReference type="InterPro" id="IPR015659">
    <property type="entry name" value="Proline_oxidase"/>
</dbReference>
<evidence type="ECO:0000313" key="9">
    <source>
        <dbReference type="Proteomes" id="UP000054007"/>
    </source>
</evidence>
<dbReference type="AlphaFoldDB" id="A0A0D7BT26"/>
<dbReference type="Pfam" id="PF01619">
    <property type="entry name" value="Pro_dh"/>
    <property type="match status" value="1"/>
</dbReference>
<dbReference type="EMBL" id="KN880440">
    <property type="protein sequence ID" value="KIY72746.1"/>
    <property type="molecule type" value="Genomic_DNA"/>
</dbReference>
<dbReference type="GO" id="GO:0004657">
    <property type="term" value="F:proline dehydrogenase activity"/>
    <property type="evidence" value="ECO:0007669"/>
    <property type="project" value="UniProtKB-EC"/>
</dbReference>
<evidence type="ECO:0000313" key="8">
    <source>
        <dbReference type="EMBL" id="KIY72746.1"/>
    </source>
</evidence>
<dbReference type="Proteomes" id="UP000054007">
    <property type="component" value="Unassembled WGS sequence"/>
</dbReference>
<dbReference type="OrthoDB" id="5464at2759"/>
<evidence type="ECO:0000256" key="6">
    <source>
        <dbReference type="SAM" id="MobiDB-lite"/>
    </source>
</evidence>
<dbReference type="InterPro" id="IPR029041">
    <property type="entry name" value="FAD-linked_oxidoreductase-like"/>
</dbReference>
<dbReference type="STRING" id="1314674.A0A0D7BT26"/>